<proteinExistence type="predicted"/>
<comment type="cofactor">
    <cofactor evidence="1">
        <name>a divalent metal cation</name>
        <dbReference type="ChEBI" id="CHEBI:60240"/>
    </cofactor>
</comment>
<dbReference type="Pfam" id="PF13359">
    <property type="entry name" value="DDE_Tnp_4"/>
    <property type="match status" value="1"/>
</dbReference>
<keyword evidence="5" id="KW-1185">Reference proteome</keyword>
<name>A0A8S0W813_CYCAE</name>
<keyword evidence="2" id="KW-0479">Metal-binding</keyword>
<dbReference type="OrthoDB" id="78198at2759"/>
<evidence type="ECO:0000256" key="2">
    <source>
        <dbReference type="ARBA" id="ARBA00022723"/>
    </source>
</evidence>
<gene>
    <name evidence="4" type="ORF">AAE3_LOCUS3024</name>
</gene>
<dbReference type="InterPro" id="IPR027806">
    <property type="entry name" value="HARBI1_dom"/>
</dbReference>
<dbReference type="Proteomes" id="UP000467700">
    <property type="component" value="Unassembled WGS sequence"/>
</dbReference>
<evidence type="ECO:0000313" key="5">
    <source>
        <dbReference type="Proteomes" id="UP000467700"/>
    </source>
</evidence>
<comment type="caution">
    <text evidence="4">The sequence shown here is derived from an EMBL/GenBank/DDBJ whole genome shotgun (WGS) entry which is preliminary data.</text>
</comment>
<evidence type="ECO:0000259" key="3">
    <source>
        <dbReference type="Pfam" id="PF13359"/>
    </source>
</evidence>
<dbReference type="EMBL" id="CACVBS010000030">
    <property type="protein sequence ID" value="CAA7260816.1"/>
    <property type="molecule type" value="Genomic_DNA"/>
</dbReference>
<evidence type="ECO:0000313" key="4">
    <source>
        <dbReference type="EMBL" id="CAA7260816.1"/>
    </source>
</evidence>
<sequence>MGDLIDTLLSHLALEEDEYWDEENDRLQNAGLSGTAIYLEAQENRRHRSENRKRLYLIRNELLPNPREGTPWQRLHSSSSDRGFITTMGIDVSTFEYLLQSGFALLWNTTPIPRPDQPMTAPPRVNSRSLDPAGGLGLILHYLNSTMRDVSLMEIFALIPSTVNRYLDFCLDILLSESPDQEIENATFNGWLHEHFVSSVIAFGATGSIIACRMNAPGSWHDARVARPIFEKLRTKTPEGYYLVTDTAFPRGTDQIQGRIKAPMKSGTRLPADEKERAQVKAFDRQLLSLRQAAEWGMRGIQGSFGRLRIPLDINHVSRRGDILEACARLYQIRARRVGINQIRNVYMPIWMEGDEQRQIWEHFEDILFKDQRKLDRVARFHLIETEE</sequence>
<feature type="domain" description="DDE Tnp4" evidence="3">
    <location>
        <begin position="174"/>
        <end position="331"/>
    </location>
</feature>
<dbReference type="AlphaFoldDB" id="A0A8S0W813"/>
<accession>A0A8S0W813</accession>
<reference evidence="4 5" key="1">
    <citation type="submission" date="2020-01" db="EMBL/GenBank/DDBJ databases">
        <authorList>
            <person name="Gupta K D."/>
        </authorList>
    </citation>
    <scope>NUCLEOTIDE SEQUENCE [LARGE SCALE GENOMIC DNA]</scope>
</reference>
<dbReference type="PANTHER" id="PTHR48471:SF1">
    <property type="entry name" value="DDE TNP4 DOMAIN-CONTAINING PROTEIN"/>
    <property type="match status" value="1"/>
</dbReference>
<dbReference type="PANTHER" id="PTHR48471">
    <property type="entry name" value="DDE TNP4 DOMAIN-CONTAINING PROTEIN"/>
    <property type="match status" value="1"/>
</dbReference>
<organism evidence="4 5">
    <name type="scientific">Cyclocybe aegerita</name>
    <name type="common">Black poplar mushroom</name>
    <name type="synonym">Agrocybe aegerita</name>
    <dbReference type="NCBI Taxonomy" id="1973307"/>
    <lineage>
        <taxon>Eukaryota</taxon>
        <taxon>Fungi</taxon>
        <taxon>Dikarya</taxon>
        <taxon>Basidiomycota</taxon>
        <taxon>Agaricomycotina</taxon>
        <taxon>Agaricomycetes</taxon>
        <taxon>Agaricomycetidae</taxon>
        <taxon>Agaricales</taxon>
        <taxon>Agaricineae</taxon>
        <taxon>Bolbitiaceae</taxon>
        <taxon>Cyclocybe</taxon>
    </lineage>
</organism>
<dbReference type="GO" id="GO:0046872">
    <property type="term" value="F:metal ion binding"/>
    <property type="evidence" value="ECO:0007669"/>
    <property type="project" value="UniProtKB-KW"/>
</dbReference>
<evidence type="ECO:0000256" key="1">
    <source>
        <dbReference type="ARBA" id="ARBA00001968"/>
    </source>
</evidence>
<protein>
    <recommendedName>
        <fullName evidence="3">DDE Tnp4 domain-containing protein</fullName>
    </recommendedName>
</protein>